<feature type="transmembrane region" description="Helical" evidence="1">
    <location>
        <begin position="86"/>
        <end position="103"/>
    </location>
</feature>
<proteinExistence type="predicted"/>
<reference evidence="3 4" key="1">
    <citation type="journal article" date="2013" name="BMC Genomics">
        <title>Genomics-driven discovery of the pneumocandin biosynthetic gene cluster in the fungus Glarea lozoyensis.</title>
        <authorList>
            <person name="Chen L."/>
            <person name="Yue Q."/>
            <person name="Zhang X."/>
            <person name="Xiang M."/>
            <person name="Wang C."/>
            <person name="Li S."/>
            <person name="Che Y."/>
            <person name="Ortiz-Lopez F.J."/>
            <person name="Bills G.F."/>
            <person name="Liu X."/>
            <person name="An Z."/>
        </authorList>
    </citation>
    <scope>NUCLEOTIDE SEQUENCE [LARGE SCALE GENOMIC DNA]</scope>
    <source>
        <strain evidence="4">ATCC 20868 / MF5171</strain>
    </source>
</reference>
<protein>
    <recommendedName>
        <fullName evidence="5">MARVEL domain-containing protein</fullName>
    </recommendedName>
</protein>
<dbReference type="Proteomes" id="UP000016922">
    <property type="component" value="Unassembled WGS sequence"/>
</dbReference>
<dbReference type="EMBL" id="KE145358">
    <property type="protein sequence ID" value="EPE33371.1"/>
    <property type="molecule type" value="Genomic_DNA"/>
</dbReference>
<organism evidence="3 4">
    <name type="scientific">Glarea lozoyensis (strain ATCC 20868 / MF5171)</name>
    <dbReference type="NCBI Taxonomy" id="1116229"/>
    <lineage>
        <taxon>Eukaryota</taxon>
        <taxon>Fungi</taxon>
        <taxon>Dikarya</taxon>
        <taxon>Ascomycota</taxon>
        <taxon>Pezizomycotina</taxon>
        <taxon>Leotiomycetes</taxon>
        <taxon>Helotiales</taxon>
        <taxon>Helotiaceae</taxon>
        <taxon>Glarea</taxon>
    </lineage>
</organism>
<feature type="signal peptide" evidence="2">
    <location>
        <begin position="1"/>
        <end position="20"/>
    </location>
</feature>
<evidence type="ECO:0000313" key="3">
    <source>
        <dbReference type="EMBL" id="EPE33371.1"/>
    </source>
</evidence>
<feature type="transmembrane region" description="Helical" evidence="1">
    <location>
        <begin position="124"/>
        <end position="148"/>
    </location>
</feature>
<keyword evidence="1" id="KW-1133">Transmembrane helix</keyword>
<evidence type="ECO:0000256" key="2">
    <source>
        <dbReference type="SAM" id="SignalP"/>
    </source>
</evidence>
<dbReference type="GeneID" id="19465437"/>
<sequence length="169" mass="19300">MWYNKVSSCFVLVVMRVVQASVCITIIGLTGACIARIPETETATPRFLITIEWSACVTLVVVLGFLIPPSRAYLKAQVYMEALADILWTTMWMIHCVFLLNFIDTPDCIETRSAIDSTCLILKVNLGFCLLLGLSLFGSIILVFYVVYRRKYPHSNTNPDEQRWYNFRN</sequence>
<evidence type="ECO:0008006" key="5">
    <source>
        <dbReference type="Google" id="ProtNLM"/>
    </source>
</evidence>
<keyword evidence="1" id="KW-0472">Membrane</keyword>
<dbReference type="PROSITE" id="PS51257">
    <property type="entry name" value="PROKAR_LIPOPROTEIN"/>
    <property type="match status" value="1"/>
</dbReference>
<gene>
    <name evidence="3" type="ORF">GLAREA_06384</name>
</gene>
<feature type="transmembrane region" description="Helical" evidence="1">
    <location>
        <begin position="12"/>
        <end position="35"/>
    </location>
</feature>
<feature type="transmembrane region" description="Helical" evidence="1">
    <location>
        <begin position="47"/>
        <end position="66"/>
    </location>
</feature>
<evidence type="ECO:0000256" key="1">
    <source>
        <dbReference type="SAM" id="Phobius"/>
    </source>
</evidence>
<dbReference type="KEGG" id="glz:GLAREA_06384"/>
<dbReference type="HOGENOM" id="CLU_1578674_0_0_1"/>
<name>S3DMQ8_GLAL2</name>
<keyword evidence="2" id="KW-0732">Signal</keyword>
<evidence type="ECO:0000313" key="4">
    <source>
        <dbReference type="Proteomes" id="UP000016922"/>
    </source>
</evidence>
<feature type="chain" id="PRO_5004508655" description="MARVEL domain-containing protein" evidence="2">
    <location>
        <begin position="21"/>
        <end position="169"/>
    </location>
</feature>
<accession>S3DMQ8</accession>
<dbReference type="AlphaFoldDB" id="S3DMQ8"/>
<dbReference type="RefSeq" id="XP_008079988.1">
    <property type="nucleotide sequence ID" value="XM_008081797.1"/>
</dbReference>
<keyword evidence="1" id="KW-0812">Transmembrane</keyword>
<keyword evidence="4" id="KW-1185">Reference proteome</keyword>